<dbReference type="AlphaFoldDB" id="A0A0H1R5G0"/>
<organism evidence="2 3">
    <name type="scientific">Microvirga vignae</name>
    <dbReference type="NCBI Taxonomy" id="1225564"/>
    <lineage>
        <taxon>Bacteria</taxon>
        <taxon>Pseudomonadati</taxon>
        <taxon>Pseudomonadota</taxon>
        <taxon>Alphaproteobacteria</taxon>
        <taxon>Hyphomicrobiales</taxon>
        <taxon>Methylobacteriaceae</taxon>
        <taxon>Microvirga</taxon>
    </lineage>
</organism>
<dbReference type="PATRIC" id="fig|1225564.3.peg.116"/>
<dbReference type="Proteomes" id="UP000035489">
    <property type="component" value="Unassembled WGS sequence"/>
</dbReference>
<dbReference type="STRING" id="1225564.AA309_28000"/>
<feature type="compositionally biased region" description="Basic and acidic residues" evidence="1">
    <location>
        <begin position="12"/>
        <end position="35"/>
    </location>
</feature>
<dbReference type="RefSeq" id="WP_047192308.1">
    <property type="nucleotide sequence ID" value="NZ_LCYG01000102.1"/>
</dbReference>
<feature type="compositionally biased region" description="Basic and acidic residues" evidence="1">
    <location>
        <begin position="200"/>
        <end position="210"/>
    </location>
</feature>
<proteinExistence type="predicted"/>
<gene>
    <name evidence="2" type="ORF">AA309_28000</name>
</gene>
<protein>
    <submittedName>
        <fullName evidence="2">Uncharacterized protein</fullName>
    </submittedName>
</protein>
<reference evidence="2 3" key="1">
    <citation type="submission" date="2015-05" db="EMBL/GenBank/DDBJ databases">
        <title>Draft genome sequence of Microvirga vignae strain BR3299, a novel nitrogen fixing bacteria isolated from Brazil semi-aired region.</title>
        <authorList>
            <person name="Zilli J.E."/>
            <person name="Passos S.R."/>
            <person name="Leite J."/>
            <person name="Baldani J.I."/>
            <person name="Xavier G.R."/>
            <person name="Rumjaneck N.G."/>
            <person name="Simoes-Araujo J.L."/>
        </authorList>
    </citation>
    <scope>NUCLEOTIDE SEQUENCE [LARGE SCALE GENOMIC DNA]</scope>
    <source>
        <strain evidence="2 3">BR3299</strain>
    </source>
</reference>
<feature type="region of interest" description="Disordered" evidence="1">
    <location>
        <begin position="200"/>
        <end position="225"/>
    </location>
</feature>
<name>A0A0H1R5G0_9HYPH</name>
<feature type="compositionally biased region" description="Polar residues" evidence="1">
    <location>
        <begin position="1"/>
        <end position="11"/>
    </location>
</feature>
<evidence type="ECO:0000313" key="3">
    <source>
        <dbReference type="Proteomes" id="UP000035489"/>
    </source>
</evidence>
<evidence type="ECO:0000256" key="1">
    <source>
        <dbReference type="SAM" id="MobiDB-lite"/>
    </source>
</evidence>
<accession>A0A0H1R5G0</accession>
<comment type="caution">
    <text evidence="2">The sequence shown here is derived from an EMBL/GenBank/DDBJ whole genome shotgun (WGS) entry which is preliminary data.</text>
</comment>
<dbReference type="EMBL" id="LCYG01000102">
    <property type="protein sequence ID" value="KLK90066.1"/>
    <property type="molecule type" value="Genomic_DNA"/>
</dbReference>
<feature type="region of interest" description="Disordered" evidence="1">
    <location>
        <begin position="1"/>
        <end position="35"/>
    </location>
</feature>
<dbReference type="OrthoDB" id="8020206at2"/>
<evidence type="ECO:0000313" key="2">
    <source>
        <dbReference type="EMBL" id="KLK90066.1"/>
    </source>
</evidence>
<keyword evidence="3" id="KW-1185">Reference proteome</keyword>
<sequence>MSEPSNPVSSSGKHEDPRIKRFPEDERIKRPPEDARLKRVPVDEKVERAPGFIRTLFHPRDLGALFVTRRLVGEDETAYDELLSKITTALWPEDVIEAIWVKEFVDCIWDALLYQRTKVGFITEAQKNAVQSLVKLQDRTIAQWLAGDKSATAAVEKALKSQGYDRDALLARALSGKLDKLEQLGRMIENVERRRDKALKSLERRRENFPRRRGPTIEGSTEPNW</sequence>